<sequence length="221" mass="24536">MLVMLRPGLAYCVTEGQAVFLDLTADRYFALSPAKTAAFSDCLIEDHGPEAKPALRYFIDAGILVTDVADATGLALPNIQLPARDAPLLPDVSVRRQTLVRAMAILLATRFKQIYRPKALFTFGLEARWWKLRANASGRAQIVDLLEAMSCAERLLPLRLNCVSRTRALKYFLACYGVDTDMIVGVRLHPFSAHCWLQVDDIVLNDTLEGIAPYTVIRGIK</sequence>
<dbReference type="NCBIfam" id="NF033537">
    <property type="entry name" value="lasso_biosyn_B2"/>
    <property type="match status" value="1"/>
</dbReference>
<feature type="domain" description="Microcin J25-processing protein McjB C-terminal" evidence="1">
    <location>
        <begin position="108"/>
        <end position="218"/>
    </location>
</feature>
<gene>
    <name evidence="2" type="ORF">HHL08_21730</name>
</gene>
<accession>A0A7X9WZD2</accession>
<dbReference type="AlphaFoldDB" id="A0A7X9WZD2"/>
<organism evidence="2 3">
    <name type="scientific">Sphingobium psychrophilum</name>
    <dbReference type="NCBI Taxonomy" id="2728834"/>
    <lineage>
        <taxon>Bacteria</taxon>
        <taxon>Pseudomonadati</taxon>
        <taxon>Pseudomonadota</taxon>
        <taxon>Alphaproteobacteria</taxon>
        <taxon>Sphingomonadales</taxon>
        <taxon>Sphingomonadaceae</taxon>
        <taxon>Sphingobium</taxon>
    </lineage>
</organism>
<dbReference type="RefSeq" id="WP_169575071.1">
    <property type="nucleotide sequence ID" value="NZ_JABBFV010000025.1"/>
</dbReference>
<dbReference type="InterPro" id="IPR032708">
    <property type="entry name" value="McjB_C"/>
</dbReference>
<comment type="caution">
    <text evidence="2">The sequence shown here is derived from an EMBL/GenBank/DDBJ whole genome shotgun (WGS) entry which is preliminary data.</text>
</comment>
<evidence type="ECO:0000259" key="1">
    <source>
        <dbReference type="Pfam" id="PF13471"/>
    </source>
</evidence>
<proteinExistence type="predicted"/>
<evidence type="ECO:0000313" key="3">
    <source>
        <dbReference type="Proteomes" id="UP000519023"/>
    </source>
</evidence>
<reference evidence="2 3" key="1">
    <citation type="submission" date="2020-04" db="EMBL/GenBank/DDBJ databases">
        <title>Sphingobium sp. AR-3-1 isolated from Arctic soil.</title>
        <authorList>
            <person name="Dahal R.H."/>
            <person name="Chaudhary D.K."/>
        </authorList>
    </citation>
    <scope>NUCLEOTIDE SEQUENCE [LARGE SCALE GENOMIC DNA]</scope>
    <source>
        <strain evidence="2 3">AR-3-1</strain>
    </source>
</reference>
<dbReference type="Pfam" id="PF13471">
    <property type="entry name" value="Transglut_core3"/>
    <property type="match status" value="1"/>
</dbReference>
<evidence type="ECO:0000313" key="2">
    <source>
        <dbReference type="EMBL" id="NML12720.1"/>
    </source>
</evidence>
<protein>
    <submittedName>
        <fullName evidence="2">Lasso peptide biosynthesis B2 protein</fullName>
    </submittedName>
</protein>
<dbReference type="InterPro" id="IPR053521">
    <property type="entry name" value="McjB-like"/>
</dbReference>
<dbReference type="Proteomes" id="UP000519023">
    <property type="component" value="Unassembled WGS sequence"/>
</dbReference>
<name>A0A7X9WZD2_9SPHN</name>
<dbReference type="EMBL" id="JABBFV010000025">
    <property type="protein sequence ID" value="NML12720.1"/>
    <property type="molecule type" value="Genomic_DNA"/>
</dbReference>
<keyword evidence="3" id="KW-1185">Reference proteome</keyword>